<dbReference type="InterPro" id="IPR006860">
    <property type="entry name" value="FecR"/>
</dbReference>
<proteinExistence type="predicted"/>
<organism evidence="4 5">
    <name type="scientific">Alistipes onderdonkii</name>
    <dbReference type="NCBI Taxonomy" id="328813"/>
    <lineage>
        <taxon>Bacteria</taxon>
        <taxon>Pseudomonadati</taxon>
        <taxon>Bacteroidota</taxon>
        <taxon>Bacteroidia</taxon>
        <taxon>Bacteroidales</taxon>
        <taxon>Rikenellaceae</taxon>
        <taxon>Alistipes</taxon>
    </lineage>
</organism>
<dbReference type="AlphaFoldDB" id="A0A1Y3QS05"/>
<evidence type="ECO:0000259" key="2">
    <source>
        <dbReference type="Pfam" id="PF04773"/>
    </source>
</evidence>
<dbReference type="Pfam" id="PF16344">
    <property type="entry name" value="FecR_C"/>
    <property type="match status" value="1"/>
</dbReference>
<name>A0A1Y3QS05_9BACT</name>
<dbReference type="Gene3D" id="2.60.120.1440">
    <property type="match status" value="1"/>
</dbReference>
<dbReference type="Proteomes" id="UP000195772">
    <property type="component" value="Unassembled WGS sequence"/>
</dbReference>
<dbReference type="EMBL" id="NFHB01000008">
    <property type="protein sequence ID" value="OUN02404.1"/>
    <property type="molecule type" value="Genomic_DNA"/>
</dbReference>
<evidence type="ECO:0000313" key="4">
    <source>
        <dbReference type="EMBL" id="OUN02404.1"/>
    </source>
</evidence>
<keyword evidence="1" id="KW-0812">Transmembrane</keyword>
<dbReference type="PIRSF" id="PIRSF018266">
    <property type="entry name" value="FecR"/>
    <property type="match status" value="1"/>
</dbReference>
<keyword evidence="1" id="KW-0472">Membrane</keyword>
<evidence type="ECO:0000259" key="3">
    <source>
        <dbReference type="Pfam" id="PF16344"/>
    </source>
</evidence>
<dbReference type="Gene3D" id="3.55.50.30">
    <property type="match status" value="1"/>
</dbReference>
<feature type="domain" description="Protein FecR C-terminal" evidence="3">
    <location>
        <begin position="253"/>
        <end position="321"/>
    </location>
</feature>
<accession>A0A1Y3QS05</accession>
<gene>
    <name evidence="4" type="ORF">B5G41_12080</name>
</gene>
<reference evidence="5" key="1">
    <citation type="submission" date="2017-04" db="EMBL/GenBank/DDBJ databases">
        <title>Function of individual gut microbiota members based on whole genome sequencing of pure cultures obtained from chicken caecum.</title>
        <authorList>
            <person name="Medvecky M."/>
            <person name="Cejkova D."/>
            <person name="Polansky O."/>
            <person name="Karasova D."/>
            <person name="Kubasova T."/>
            <person name="Cizek A."/>
            <person name="Rychlik I."/>
        </authorList>
    </citation>
    <scope>NUCLEOTIDE SEQUENCE [LARGE SCALE GENOMIC DNA]</scope>
    <source>
        <strain evidence="5">An90</strain>
    </source>
</reference>
<evidence type="ECO:0000256" key="1">
    <source>
        <dbReference type="SAM" id="Phobius"/>
    </source>
</evidence>
<dbReference type="RefSeq" id="WP_032135344.1">
    <property type="nucleotide sequence ID" value="NZ_DAWDON010000005.1"/>
</dbReference>
<sequence length="330" mass="38166">MRKNYIKEIIETFLGNEMPQEVQQAFGDWLRDPEARTEKEQTLETYWERLEAAERPGRDRKLARLHEAIRREESFRRRSLWRKVAAAAAVVLLAVGVNYFAAQGYLRSRVQTNIVTSAHDKGEYVLPDGTRIWLNAGSVLRYYGDLSGRKRVVELTGEAFFKVRRDEKRPFILKADDMNIEVLGTEFDFINYAEFSTTEVILCSGSVRAFGGRLPRPVILKPGERLAYSKKDGRISLSQVTALNYSQWMNGELSFDNAPLSDIIANLQRWYAVEIDCPEEWARQVRMSFAVIRNESIDEILKAMSLVVDINYARENRHVTIIPRESRNHK</sequence>
<dbReference type="PANTHER" id="PTHR30273:SF2">
    <property type="entry name" value="PROTEIN FECR"/>
    <property type="match status" value="1"/>
</dbReference>
<dbReference type="Pfam" id="PF04773">
    <property type="entry name" value="FecR"/>
    <property type="match status" value="1"/>
</dbReference>
<dbReference type="PANTHER" id="PTHR30273">
    <property type="entry name" value="PERIPLASMIC SIGNAL SENSOR AND SIGMA FACTOR ACTIVATOR FECR-RELATED"/>
    <property type="match status" value="1"/>
</dbReference>
<feature type="transmembrane region" description="Helical" evidence="1">
    <location>
        <begin position="80"/>
        <end position="101"/>
    </location>
</feature>
<feature type="domain" description="FecR protein" evidence="2">
    <location>
        <begin position="113"/>
        <end position="208"/>
    </location>
</feature>
<keyword evidence="1" id="KW-1133">Transmembrane helix</keyword>
<dbReference type="eggNOG" id="COG3712">
    <property type="taxonomic scope" value="Bacteria"/>
</dbReference>
<dbReference type="InterPro" id="IPR012373">
    <property type="entry name" value="Ferrdict_sens_TM"/>
</dbReference>
<dbReference type="GO" id="GO:0016989">
    <property type="term" value="F:sigma factor antagonist activity"/>
    <property type="evidence" value="ECO:0007669"/>
    <property type="project" value="TreeGrafter"/>
</dbReference>
<dbReference type="OrthoDB" id="676789at2"/>
<evidence type="ECO:0000313" key="5">
    <source>
        <dbReference type="Proteomes" id="UP000195772"/>
    </source>
</evidence>
<dbReference type="InterPro" id="IPR032508">
    <property type="entry name" value="FecR_C"/>
</dbReference>
<comment type="caution">
    <text evidence="4">The sequence shown here is derived from an EMBL/GenBank/DDBJ whole genome shotgun (WGS) entry which is preliminary data.</text>
</comment>
<protein>
    <submittedName>
        <fullName evidence="4">Fe2+-dicitrate sensor, membrane component</fullName>
    </submittedName>
</protein>